<dbReference type="EMBL" id="PJQY01001633">
    <property type="protein sequence ID" value="PQQ00907.1"/>
    <property type="molecule type" value="Genomic_DNA"/>
</dbReference>
<dbReference type="AlphaFoldDB" id="A0A314Y5P4"/>
<evidence type="ECO:0000313" key="3">
    <source>
        <dbReference type="Proteomes" id="UP000250321"/>
    </source>
</evidence>
<reference evidence="2 3" key="1">
    <citation type="submission" date="2018-02" db="EMBL/GenBank/DDBJ databases">
        <title>Draft genome of wild Prunus yedoensis var. nudiflora.</title>
        <authorList>
            <person name="Baek S."/>
            <person name="Kim J.-H."/>
            <person name="Choi K."/>
            <person name="Kim G.-B."/>
            <person name="Cho A."/>
            <person name="Jang H."/>
            <person name="Shin C.-H."/>
            <person name="Yu H.-J."/>
            <person name="Mun J.-H."/>
        </authorList>
    </citation>
    <scope>NUCLEOTIDE SEQUENCE [LARGE SCALE GENOMIC DNA]</scope>
    <source>
        <strain evidence="3">cv. Jeju island</strain>
        <tissue evidence="2">Leaf</tissue>
    </source>
</reference>
<keyword evidence="1" id="KW-0812">Transmembrane</keyword>
<accession>A0A314Y5P4</accession>
<keyword evidence="3" id="KW-1185">Reference proteome</keyword>
<evidence type="ECO:0000256" key="1">
    <source>
        <dbReference type="SAM" id="Phobius"/>
    </source>
</evidence>
<keyword evidence="1" id="KW-1133">Transmembrane helix</keyword>
<organism evidence="2 3">
    <name type="scientific">Prunus yedoensis var. nudiflora</name>
    <dbReference type="NCBI Taxonomy" id="2094558"/>
    <lineage>
        <taxon>Eukaryota</taxon>
        <taxon>Viridiplantae</taxon>
        <taxon>Streptophyta</taxon>
        <taxon>Embryophyta</taxon>
        <taxon>Tracheophyta</taxon>
        <taxon>Spermatophyta</taxon>
        <taxon>Magnoliopsida</taxon>
        <taxon>eudicotyledons</taxon>
        <taxon>Gunneridae</taxon>
        <taxon>Pentapetalae</taxon>
        <taxon>rosids</taxon>
        <taxon>fabids</taxon>
        <taxon>Rosales</taxon>
        <taxon>Rosaceae</taxon>
        <taxon>Amygdaloideae</taxon>
        <taxon>Amygdaleae</taxon>
        <taxon>Prunus</taxon>
    </lineage>
</organism>
<dbReference type="Proteomes" id="UP000250321">
    <property type="component" value="Unassembled WGS sequence"/>
</dbReference>
<protein>
    <submittedName>
        <fullName evidence="2">Uncharacterized protein</fullName>
    </submittedName>
</protein>
<proteinExistence type="predicted"/>
<keyword evidence="1" id="KW-0472">Membrane</keyword>
<name>A0A314Y5P4_PRUYE</name>
<evidence type="ECO:0000313" key="2">
    <source>
        <dbReference type="EMBL" id="PQQ00907.1"/>
    </source>
</evidence>
<gene>
    <name evidence="2" type="ORF">Pyn_39859</name>
</gene>
<feature type="transmembrane region" description="Helical" evidence="1">
    <location>
        <begin position="136"/>
        <end position="156"/>
    </location>
</feature>
<comment type="caution">
    <text evidence="2">The sequence shown here is derived from an EMBL/GenBank/DDBJ whole genome shotgun (WGS) entry which is preliminary data.</text>
</comment>
<sequence>MESQVEAACQGELKEEVCALELPASDVDSEIESSEIVQPMMTLVSCPLVESTFNKGAKGVTDQLEFLKFIDSTGFRGKAEDESICLHIDSNFPKCYYNSNSPESSSSHPGRIDEDMFVKPIRVYKRKRWKRKSFNLVFKSGYFLVYNLFLTCSLSFPDFSMISKFPILFRF</sequence>